<dbReference type="InterPro" id="IPR007472">
    <property type="entry name" value="N-end_Aminoacyl_Trfase_C"/>
</dbReference>
<evidence type="ECO:0000313" key="7">
    <source>
        <dbReference type="EMBL" id="KAB5595430.1"/>
    </source>
</evidence>
<dbReference type="AlphaFoldDB" id="A0A5N5QUK5"/>
<feature type="domain" description="N-end rule aminoacyl transferase C-terminal" evidence="6">
    <location>
        <begin position="212"/>
        <end position="358"/>
    </location>
</feature>
<comment type="caution">
    <text evidence="7">The sequence shown here is derived from an EMBL/GenBank/DDBJ whole genome shotgun (WGS) entry which is preliminary data.</text>
</comment>
<dbReference type="GO" id="GO:0004057">
    <property type="term" value="F:arginyl-tRNA--protein transferase activity"/>
    <property type="evidence" value="ECO:0007669"/>
    <property type="project" value="UniProtKB-EC"/>
</dbReference>
<dbReference type="InterPro" id="IPR007471">
    <property type="entry name" value="N-end_Aminoacyl_Trfase_N"/>
</dbReference>
<evidence type="ECO:0000313" key="8">
    <source>
        <dbReference type="Proteomes" id="UP000383932"/>
    </source>
</evidence>
<evidence type="ECO:0000259" key="6">
    <source>
        <dbReference type="Pfam" id="PF04377"/>
    </source>
</evidence>
<dbReference type="OrthoDB" id="74183at2759"/>
<proteinExistence type="inferred from homology"/>
<gene>
    <name evidence="7" type="ORF">CTheo_1107</name>
</gene>
<dbReference type="PANTHER" id="PTHR21367">
    <property type="entry name" value="ARGININE-TRNA-PROTEIN TRANSFERASE 1"/>
    <property type="match status" value="1"/>
</dbReference>
<accession>A0A5N5QUK5</accession>
<comment type="similarity">
    <text evidence="1">Belongs to the R-transferase family.</text>
</comment>
<evidence type="ECO:0000256" key="2">
    <source>
        <dbReference type="ARBA" id="ARBA00012025"/>
    </source>
</evidence>
<dbReference type="Pfam" id="PF04376">
    <property type="entry name" value="ATE_N"/>
    <property type="match status" value="1"/>
</dbReference>
<dbReference type="InterPro" id="IPR030700">
    <property type="entry name" value="N-end_Aminoacyl_Trfase"/>
</dbReference>
<dbReference type="PANTHER" id="PTHR21367:SF1">
    <property type="entry name" value="ARGINYL-TRNA--PROTEIN TRANSFERASE 1"/>
    <property type="match status" value="1"/>
</dbReference>
<dbReference type="EMBL" id="SSOP01000009">
    <property type="protein sequence ID" value="KAB5595430.1"/>
    <property type="molecule type" value="Genomic_DNA"/>
</dbReference>
<evidence type="ECO:0000256" key="4">
    <source>
        <dbReference type="ARBA" id="ARBA00023315"/>
    </source>
</evidence>
<sequence>MATPYPELNLQDLKSEWLAHVWCEAVGPILDRSIAERQFVTQVETLDLGPEGVFGQGTSALPGSSTPHSLQISSCGYCTKKDGSARPKTSRSISLSSLRMSCSVYKRLLDRGWRRSGDYLYKPNLKDSCCPQYTIKLDALQFKLSKNQRKALNKWNRFLIYGDNGANSPTPKTPPPLVDLVHAADFSIQESQGRKPAHRFEVTLEPSSFTEEKYQLYLQYQESIHEDTENTRAGFKRFLVESAIRLEPIQFKNAPPPSYPLPTHYGSYHQMYRVDGVLVAIGVIDILPGCVSSVYFIYAPEWNTWSLGKISAIREVTLAKELHDAGAEIVDSLYMGFYIHSCPKMKYKGEYAPSHLLDPESYTWHPLETCKPLLDKTKYATFNKAKTDEAEISQEDIRRVLSIILINEKFQFVPLWTREIWANPRVRAELEEIIKSFGKGLRDDIIISI</sequence>
<reference evidence="7 8" key="1">
    <citation type="journal article" date="2019" name="Fungal Biol. Biotechnol.">
        <title>Draft genome sequence of fastidious pathogen Ceratobasidium theobromae, which causes vascular-streak dieback in Theobroma cacao.</title>
        <authorList>
            <person name="Ali S.S."/>
            <person name="Asman A."/>
            <person name="Shao J."/>
            <person name="Firmansyah A.P."/>
            <person name="Susilo A.W."/>
            <person name="Rosmana A."/>
            <person name="McMahon P."/>
            <person name="Junaid M."/>
            <person name="Guest D."/>
            <person name="Kheng T.Y."/>
            <person name="Meinhardt L.W."/>
            <person name="Bailey B.A."/>
        </authorList>
    </citation>
    <scope>NUCLEOTIDE SEQUENCE [LARGE SCALE GENOMIC DNA]</scope>
    <source>
        <strain evidence="7 8">CT2</strain>
    </source>
</reference>
<dbReference type="GO" id="GO:0005737">
    <property type="term" value="C:cytoplasm"/>
    <property type="evidence" value="ECO:0007669"/>
    <property type="project" value="TreeGrafter"/>
</dbReference>
<keyword evidence="3 7" id="KW-0808">Transferase</keyword>
<keyword evidence="8" id="KW-1185">Reference proteome</keyword>
<evidence type="ECO:0000259" key="5">
    <source>
        <dbReference type="Pfam" id="PF04376"/>
    </source>
</evidence>
<dbReference type="Proteomes" id="UP000383932">
    <property type="component" value="Unassembled WGS sequence"/>
</dbReference>
<organism evidence="7 8">
    <name type="scientific">Ceratobasidium theobromae</name>
    <dbReference type="NCBI Taxonomy" id="1582974"/>
    <lineage>
        <taxon>Eukaryota</taxon>
        <taxon>Fungi</taxon>
        <taxon>Dikarya</taxon>
        <taxon>Basidiomycota</taxon>
        <taxon>Agaricomycotina</taxon>
        <taxon>Agaricomycetes</taxon>
        <taxon>Cantharellales</taxon>
        <taxon>Ceratobasidiaceae</taxon>
        <taxon>Ceratobasidium</taxon>
    </lineage>
</organism>
<dbReference type="EC" id="2.3.2.8" evidence="2"/>
<evidence type="ECO:0000256" key="1">
    <source>
        <dbReference type="ARBA" id="ARBA00009991"/>
    </source>
</evidence>
<keyword evidence="4" id="KW-0012">Acyltransferase</keyword>
<evidence type="ECO:0000256" key="3">
    <source>
        <dbReference type="ARBA" id="ARBA00022679"/>
    </source>
</evidence>
<protein>
    <recommendedName>
        <fullName evidence="2">arginyltransferase</fullName>
        <ecNumber evidence="2">2.3.2.8</ecNumber>
    </recommendedName>
</protein>
<name>A0A5N5QUK5_9AGAM</name>
<dbReference type="Pfam" id="PF04377">
    <property type="entry name" value="ATE_C"/>
    <property type="match status" value="1"/>
</dbReference>
<feature type="domain" description="N-end aminoacyl transferase N-terminal" evidence="5">
    <location>
        <begin position="73"/>
        <end position="150"/>
    </location>
</feature>